<accession>A0ACB7RXW2</accession>
<evidence type="ECO:0000313" key="1">
    <source>
        <dbReference type="EMBL" id="KAH6926652.1"/>
    </source>
</evidence>
<evidence type="ECO:0000313" key="2">
    <source>
        <dbReference type="Proteomes" id="UP000821845"/>
    </source>
</evidence>
<organism evidence="1 2">
    <name type="scientific">Hyalomma asiaticum</name>
    <name type="common">Tick</name>
    <dbReference type="NCBI Taxonomy" id="266040"/>
    <lineage>
        <taxon>Eukaryota</taxon>
        <taxon>Metazoa</taxon>
        <taxon>Ecdysozoa</taxon>
        <taxon>Arthropoda</taxon>
        <taxon>Chelicerata</taxon>
        <taxon>Arachnida</taxon>
        <taxon>Acari</taxon>
        <taxon>Parasitiformes</taxon>
        <taxon>Ixodida</taxon>
        <taxon>Ixodoidea</taxon>
        <taxon>Ixodidae</taxon>
        <taxon>Hyalomminae</taxon>
        <taxon>Hyalomma</taxon>
    </lineage>
</organism>
<name>A0ACB7RXW2_HYAAI</name>
<proteinExistence type="predicted"/>
<keyword evidence="2" id="KW-1185">Reference proteome</keyword>
<comment type="caution">
    <text evidence="1">The sequence shown here is derived from an EMBL/GenBank/DDBJ whole genome shotgun (WGS) entry which is preliminary data.</text>
</comment>
<dbReference type="Proteomes" id="UP000821845">
    <property type="component" value="Chromosome 7"/>
</dbReference>
<gene>
    <name evidence="1" type="ORF">HPB50_020851</name>
</gene>
<reference evidence="1" key="1">
    <citation type="submission" date="2020-05" db="EMBL/GenBank/DDBJ databases">
        <title>Large-scale comparative analyses of tick genomes elucidate their genetic diversity and vector capacities.</title>
        <authorList>
            <person name="Jia N."/>
            <person name="Wang J."/>
            <person name="Shi W."/>
            <person name="Du L."/>
            <person name="Sun Y."/>
            <person name="Zhan W."/>
            <person name="Jiang J."/>
            <person name="Wang Q."/>
            <person name="Zhang B."/>
            <person name="Ji P."/>
            <person name="Sakyi L.B."/>
            <person name="Cui X."/>
            <person name="Yuan T."/>
            <person name="Jiang B."/>
            <person name="Yang W."/>
            <person name="Lam T.T.-Y."/>
            <person name="Chang Q."/>
            <person name="Ding S."/>
            <person name="Wang X."/>
            <person name="Zhu J."/>
            <person name="Ruan X."/>
            <person name="Zhao L."/>
            <person name="Wei J."/>
            <person name="Que T."/>
            <person name="Du C."/>
            <person name="Cheng J."/>
            <person name="Dai P."/>
            <person name="Han X."/>
            <person name="Huang E."/>
            <person name="Gao Y."/>
            <person name="Liu J."/>
            <person name="Shao H."/>
            <person name="Ye R."/>
            <person name="Li L."/>
            <person name="Wei W."/>
            <person name="Wang X."/>
            <person name="Wang C."/>
            <person name="Yang T."/>
            <person name="Huo Q."/>
            <person name="Li W."/>
            <person name="Guo W."/>
            <person name="Chen H."/>
            <person name="Zhou L."/>
            <person name="Ni X."/>
            <person name="Tian J."/>
            <person name="Zhou Y."/>
            <person name="Sheng Y."/>
            <person name="Liu T."/>
            <person name="Pan Y."/>
            <person name="Xia L."/>
            <person name="Li J."/>
            <person name="Zhao F."/>
            <person name="Cao W."/>
        </authorList>
    </citation>
    <scope>NUCLEOTIDE SEQUENCE</scope>
    <source>
        <strain evidence="1">Hyas-2018</strain>
    </source>
</reference>
<protein>
    <submittedName>
        <fullName evidence="1">Uncharacterized protein</fullName>
    </submittedName>
</protein>
<sequence length="73" mass="8234">MPNQEAPVPLWFEDVEATPDSYDVPAEWWAGLVLPHLSERARGLLWRLTAEERKVYSKLKSSILGGLKLTAAE</sequence>
<dbReference type="EMBL" id="CM023487">
    <property type="protein sequence ID" value="KAH6926652.1"/>
    <property type="molecule type" value="Genomic_DNA"/>
</dbReference>